<evidence type="ECO:0000259" key="1">
    <source>
        <dbReference type="PROSITE" id="PS51350"/>
    </source>
</evidence>
<reference evidence="2 3" key="1">
    <citation type="submission" date="2016-10" db="EMBL/GenBank/DDBJ databases">
        <authorList>
            <person name="de Groot N.N."/>
        </authorList>
    </citation>
    <scope>NUCLEOTIDE SEQUENCE [LARGE SCALE GENOMIC DNA]</scope>
    <source>
        <strain evidence="2 3">DSM 1801</strain>
    </source>
</reference>
<feature type="domain" description="HPr" evidence="1">
    <location>
        <begin position="1"/>
        <end position="76"/>
    </location>
</feature>
<accession>A0A1I0FL78</accession>
<proteinExistence type="predicted"/>
<dbReference type="InterPro" id="IPR000032">
    <property type="entry name" value="HPr-like"/>
</dbReference>
<dbReference type="RefSeq" id="WP_092478875.1">
    <property type="nucleotide sequence ID" value="NZ_FOHN01000033.1"/>
</dbReference>
<dbReference type="STRING" id="29364.SAMN04487772_1336"/>
<protein>
    <recommendedName>
        <fullName evidence="1">HPr domain-containing protein</fullName>
    </recommendedName>
</protein>
<dbReference type="SUPFAM" id="SSF55594">
    <property type="entry name" value="HPr-like"/>
    <property type="match status" value="1"/>
</dbReference>
<sequence length="76" mass="8563">MEKVQVLLDSIDKVREFVTIASSVDYNFDLKLGRYTIDGKSIMGIFSLDLSQPLELVGTNESDRAEIVDAFQNFIC</sequence>
<dbReference type="AlphaFoldDB" id="A0A1I0FL78"/>
<keyword evidence="3" id="KW-1185">Reference proteome</keyword>
<name>A0A1I0FL78_9FIRM</name>
<dbReference type="OrthoDB" id="2051287at2"/>
<organism evidence="2 3">
    <name type="scientific">[Clostridium] polysaccharolyticum</name>
    <dbReference type="NCBI Taxonomy" id="29364"/>
    <lineage>
        <taxon>Bacteria</taxon>
        <taxon>Bacillati</taxon>
        <taxon>Bacillota</taxon>
        <taxon>Clostridia</taxon>
        <taxon>Lachnospirales</taxon>
        <taxon>Lachnospiraceae</taxon>
    </lineage>
</organism>
<evidence type="ECO:0000313" key="3">
    <source>
        <dbReference type="Proteomes" id="UP000199800"/>
    </source>
</evidence>
<gene>
    <name evidence="2" type="ORF">SAMN04487772_1336</name>
</gene>
<dbReference type="EMBL" id="FOHN01000033">
    <property type="protein sequence ID" value="SET58782.1"/>
    <property type="molecule type" value="Genomic_DNA"/>
</dbReference>
<evidence type="ECO:0000313" key="2">
    <source>
        <dbReference type="EMBL" id="SET58782.1"/>
    </source>
</evidence>
<dbReference type="PROSITE" id="PS51350">
    <property type="entry name" value="PTS_HPR_DOM"/>
    <property type="match status" value="1"/>
</dbReference>
<dbReference type="Proteomes" id="UP000199800">
    <property type="component" value="Unassembled WGS sequence"/>
</dbReference>
<dbReference type="InterPro" id="IPR035895">
    <property type="entry name" value="HPr-like_sf"/>
</dbReference>
<dbReference type="Gene3D" id="3.30.1340.10">
    <property type="entry name" value="HPr-like"/>
    <property type="match status" value="1"/>
</dbReference>